<evidence type="ECO:0000259" key="1">
    <source>
        <dbReference type="Pfam" id="PF05076"/>
    </source>
</evidence>
<proteinExistence type="predicted"/>
<evidence type="ECO:0000313" key="2">
    <source>
        <dbReference type="EMBL" id="MDR6553466.1"/>
    </source>
</evidence>
<dbReference type="RefSeq" id="WP_310500931.1">
    <property type="nucleotide sequence ID" value="NZ_JAVDSB010000010.1"/>
</dbReference>
<keyword evidence="3" id="KW-1185">Reference proteome</keyword>
<accession>A0ABU1P155</accession>
<dbReference type="EMBL" id="JAVDSB010000010">
    <property type="protein sequence ID" value="MDR6553466.1"/>
    <property type="molecule type" value="Genomic_DNA"/>
</dbReference>
<dbReference type="Proteomes" id="UP001267290">
    <property type="component" value="Unassembled WGS sequence"/>
</dbReference>
<comment type="caution">
    <text evidence="2">The sequence shown here is derived from an EMBL/GenBank/DDBJ whole genome shotgun (WGS) entry which is preliminary data.</text>
</comment>
<dbReference type="InterPro" id="IPR020941">
    <property type="entry name" value="SUFU-like_domain"/>
</dbReference>
<reference evidence="2 3" key="1">
    <citation type="submission" date="2023-07" db="EMBL/GenBank/DDBJ databases">
        <title>Sorghum-associated microbial communities from plants grown in Nebraska, USA.</title>
        <authorList>
            <person name="Schachtman D."/>
        </authorList>
    </citation>
    <scope>NUCLEOTIDE SEQUENCE [LARGE SCALE GENOMIC DNA]</scope>
    <source>
        <strain evidence="2 3">CC258</strain>
    </source>
</reference>
<gene>
    <name evidence="2" type="ORF">J2736_004673</name>
</gene>
<protein>
    <recommendedName>
        <fullName evidence="1">Suppressor of fused-like domain-containing protein</fullName>
    </recommendedName>
</protein>
<evidence type="ECO:0000313" key="3">
    <source>
        <dbReference type="Proteomes" id="UP001267290"/>
    </source>
</evidence>
<sequence length="192" mass="21713">MGISNENKVIAKSALQAFGGKPSVSKYWDDGKVSSIDLLSSANTPYDGITSYSTIGFSDYSIDYFVDEVPLRLEIVGVCATEYELFPNVLATSLFNIINSKQSCSPGTVFRGVVKMYYPNVEVEHVLFVPPFLWEEHLKNIDFPEKKVTWLLAIPISEKEYRFAKENGTDKLEDLFESNEIDIFNIERKSVL</sequence>
<feature type="domain" description="Suppressor of fused-like" evidence="1">
    <location>
        <begin position="34"/>
        <end position="189"/>
    </location>
</feature>
<name>A0ABU1P155_9BACL</name>
<dbReference type="Pfam" id="PF05076">
    <property type="entry name" value="SUFU"/>
    <property type="match status" value="1"/>
</dbReference>
<organism evidence="2 3">
    <name type="scientific">Paenibacillus qinlingensis</name>
    <dbReference type="NCBI Taxonomy" id="1837343"/>
    <lineage>
        <taxon>Bacteria</taxon>
        <taxon>Bacillati</taxon>
        <taxon>Bacillota</taxon>
        <taxon>Bacilli</taxon>
        <taxon>Bacillales</taxon>
        <taxon>Paenibacillaceae</taxon>
        <taxon>Paenibacillus</taxon>
    </lineage>
</organism>